<feature type="transmembrane region" description="Helical" evidence="1">
    <location>
        <begin position="6"/>
        <end position="22"/>
    </location>
</feature>
<accession>G9WIM8</accession>
<keyword evidence="1" id="KW-0472">Membrane</keyword>
<evidence type="ECO:0000313" key="3">
    <source>
        <dbReference type="Proteomes" id="UP000004959"/>
    </source>
</evidence>
<name>G9WIM8_9LACO</name>
<reference evidence="2 3" key="1">
    <citation type="journal article" date="2012" name="PLoS ONE">
        <title>Functional divergence in the genus oenococcus as predicted by genome sequencing of the newly-described species, Oenococcus kitaharae.</title>
        <authorList>
            <person name="Borneman A.R."/>
            <person name="McCarthy J.M."/>
            <person name="Chambers P.J."/>
            <person name="Bartowsky E.J."/>
        </authorList>
    </citation>
    <scope>NUCLEOTIDE SEQUENCE [LARGE SCALE GENOMIC DNA]</scope>
    <source>
        <strain evidence="3">DSM17330</strain>
    </source>
</reference>
<keyword evidence="1" id="KW-0812">Transmembrane</keyword>
<sequence length="416" mass="46400">MVAWIVGGIIVIVLAAFVILYSRRSRERDDGASDMMPVISEEANQPAVTVNKLPATVNVKPNLLREITDKNVLSRVTALTPAIVNALANSQNIAKVAGKGTNVLYKAVLKSGESLVRSRAMDGAFRGITRGKDSINGMANLIPIKAASPLPVATAANVMNVASLVVGQYYMTEINGKLEKMDKSISEISDYQKREFKSRLQSLVITVQSISKFSQELFEDKTIRNDKLLQLQNLSEKATELLSQVNLELQDKMTPKSDLSYKEYTVLVNDFESLIRYQQILLALLQKIGELTLVFGNGKLSNDYSYSLLQTYEKPSLKLDQDLVDWHHRQIQHFAIDLDQYKRQKDGIQGAIATVTGVINKDWHYTELDSVLADKIQAELSVPKLGEQMDFSLYGQDVQLMLKGGKTYLWLPEVAN</sequence>
<gene>
    <name evidence="2" type="ORF">OKIT_0038</name>
</gene>
<organism evidence="2 3">
    <name type="scientific">Oenococcus kitaharae DSM 17330</name>
    <dbReference type="NCBI Taxonomy" id="1045004"/>
    <lineage>
        <taxon>Bacteria</taxon>
        <taxon>Bacillati</taxon>
        <taxon>Bacillota</taxon>
        <taxon>Bacilli</taxon>
        <taxon>Lactobacillales</taxon>
        <taxon>Lactobacillaceae</taxon>
        <taxon>Oenococcus</taxon>
    </lineage>
</organism>
<dbReference type="RefSeq" id="WP_007744224.1">
    <property type="nucleotide sequence ID" value="NZ_CM001398.1"/>
</dbReference>
<keyword evidence="1" id="KW-1133">Transmembrane helix</keyword>
<comment type="caution">
    <text evidence="2">The sequence shown here is derived from an EMBL/GenBank/DDBJ whole genome shotgun (WGS) entry which is preliminary data.</text>
</comment>
<dbReference type="eggNOG" id="ENOG502ZBX7">
    <property type="taxonomic scope" value="Bacteria"/>
</dbReference>
<protein>
    <recommendedName>
        <fullName evidence="4">Topoisomerase IV</fullName>
    </recommendedName>
</protein>
<evidence type="ECO:0008006" key="4">
    <source>
        <dbReference type="Google" id="ProtNLM"/>
    </source>
</evidence>
<keyword evidence="3" id="KW-1185">Reference proteome</keyword>
<dbReference type="OrthoDB" id="2240431at2"/>
<evidence type="ECO:0000256" key="1">
    <source>
        <dbReference type="SAM" id="Phobius"/>
    </source>
</evidence>
<evidence type="ECO:0000313" key="2">
    <source>
        <dbReference type="EMBL" id="EHN58167.1"/>
    </source>
</evidence>
<dbReference type="HOGENOM" id="CLU_735113_0_0_9"/>
<dbReference type="AlphaFoldDB" id="G9WIM8"/>
<dbReference type="Proteomes" id="UP000004959">
    <property type="component" value="Chromosome"/>
</dbReference>
<dbReference type="PATRIC" id="fig|1045004.4.peg.39"/>
<proteinExistence type="predicted"/>
<dbReference type="EMBL" id="AFVZ01000001">
    <property type="protein sequence ID" value="EHN58167.1"/>
    <property type="molecule type" value="Genomic_DNA"/>
</dbReference>